<dbReference type="AlphaFoldDB" id="A0A0U2Z8Z8"/>
<protein>
    <submittedName>
        <fullName evidence="3">Glucose dehydrogenase</fullName>
    </submittedName>
</protein>
<dbReference type="InterPro" id="IPR011042">
    <property type="entry name" value="6-blade_b-propeller_TolB-like"/>
</dbReference>
<evidence type="ECO:0000313" key="4">
    <source>
        <dbReference type="Proteomes" id="UP000068447"/>
    </source>
</evidence>
<dbReference type="InterPro" id="IPR012938">
    <property type="entry name" value="Glc/Sorbosone_DH"/>
</dbReference>
<keyword evidence="1" id="KW-0732">Signal</keyword>
<gene>
    <name evidence="3" type="ORF">AT746_14765</name>
</gene>
<accession>A0A0U2Z8Z8</accession>
<dbReference type="OrthoDB" id="9770043at2"/>
<dbReference type="Proteomes" id="UP000068447">
    <property type="component" value="Chromosome"/>
</dbReference>
<name>A0A0U2Z8Z8_9ALTE</name>
<feature type="domain" description="Glucose/Sorbosone dehydrogenase" evidence="2">
    <location>
        <begin position="38"/>
        <end position="362"/>
    </location>
</feature>
<sequence>MSALKFLLLLVLLLPNFAVTGKTEVFSNYRIQTIATGLHYPWAVVELPDGSVLVTEKSGQLRRILDGEVSPPIQGVPEVYYKGQGGLMDIVLHPQYNATGWIYLTYAHGTDAANHLRLMRARLGDGRLVDQQVLFSAEPDKATPVHYGARLAFMDDNTLVLSSGDGFDYREQAQNPASHLGKLIRLSDDGSIPADNPEIEGAAEGVYSLGHRNAQGLAWDPFKKLLFANEHGPAGGDEINLIRAGGNYGWPVITYGKDYSGANISPFTEYPGMLQPLVDWTPSIAPSALVVYRGSMFAELDGDLLSATLKSKEVRRAILDGIQVSEQQSLFTELDVRLRDIAVATDGGIYLLTDEESGKLLKVVRAGN</sequence>
<dbReference type="PANTHER" id="PTHR19328:SF75">
    <property type="entry name" value="ALDOSE SUGAR DEHYDROGENASE YLII"/>
    <property type="match status" value="1"/>
</dbReference>
<evidence type="ECO:0000256" key="1">
    <source>
        <dbReference type="SAM" id="SignalP"/>
    </source>
</evidence>
<dbReference type="EMBL" id="CP013650">
    <property type="protein sequence ID" value="ALS99395.1"/>
    <property type="molecule type" value="Genomic_DNA"/>
</dbReference>
<proteinExistence type="predicted"/>
<dbReference type="RefSeq" id="WP_062481647.1">
    <property type="nucleotide sequence ID" value="NZ_CP013650.1"/>
</dbReference>
<feature type="chain" id="PRO_5006835214" evidence="1">
    <location>
        <begin position="19"/>
        <end position="368"/>
    </location>
</feature>
<dbReference type="PANTHER" id="PTHR19328">
    <property type="entry name" value="HEDGEHOG-INTERACTING PROTEIN"/>
    <property type="match status" value="1"/>
</dbReference>
<reference evidence="3 4" key="1">
    <citation type="submission" date="2015-12" db="EMBL/GenBank/DDBJ databases">
        <title>Complete genome of Lacimicrobium alkaliphilum KCTC 32984.</title>
        <authorList>
            <person name="Kim S.-G."/>
            <person name="Lee Y.-J."/>
        </authorList>
    </citation>
    <scope>NUCLEOTIDE SEQUENCE [LARGE SCALE GENOMIC DNA]</scope>
    <source>
        <strain evidence="3 4">YelD216</strain>
    </source>
</reference>
<organism evidence="3 4">
    <name type="scientific">Lacimicrobium alkaliphilum</name>
    <dbReference type="NCBI Taxonomy" id="1526571"/>
    <lineage>
        <taxon>Bacteria</taxon>
        <taxon>Pseudomonadati</taxon>
        <taxon>Pseudomonadota</taxon>
        <taxon>Gammaproteobacteria</taxon>
        <taxon>Alteromonadales</taxon>
        <taxon>Alteromonadaceae</taxon>
        <taxon>Lacimicrobium</taxon>
    </lineage>
</organism>
<keyword evidence="4" id="KW-1185">Reference proteome</keyword>
<dbReference type="Pfam" id="PF07995">
    <property type="entry name" value="GSDH"/>
    <property type="match status" value="1"/>
</dbReference>
<dbReference type="Gene3D" id="2.120.10.30">
    <property type="entry name" value="TolB, C-terminal domain"/>
    <property type="match status" value="1"/>
</dbReference>
<dbReference type="STRING" id="1526571.AT746_14765"/>
<feature type="signal peptide" evidence="1">
    <location>
        <begin position="1"/>
        <end position="18"/>
    </location>
</feature>
<dbReference type="InterPro" id="IPR011041">
    <property type="entry name" value="Quinoprot_gluc/sorb_DH_b-prop"/>
</dbReference>
<evidence type="ECO:0000313" key="3">
    <source>
        <dbReference type="EMBL" id="ALS99395.1"/>
    </source>
</evidence>
<evidence type="ECO:0000259" key="2">
    <source>
        <dbReference type="Pfam" id="PF07995"/>
    </source>
</evidence>
<dbReference type="KEGG" id="lal:AT746_14765"/>
<dbReference type="SUPFAM" id="SSF50952">
    <property type="entry name" value="Soluble quinoprotein glucose dehydrogenase"/>
    <property type="match status" value="1"/>
</dbReference>